<dbReference type="InterPro" id="IPR010093">
    <property type="entry name" value="SinI_DNA-bd"/>
</dbReference>
<gene>
    <name evidence="2" type="ORF">H7U19_14985</name>
</gene>
<comment type="caution">
    <text evidence="2">The sequence shown here is derived from an EMBL/GenBank/DDBJ whole genome shotgun (WGS) entry which is preliminary data.</text>
</comment>
<organism evidence="2 3">
    <name type="scientific">Hyunsoonleella aquatilis</name>
    <dbReference type="NCBI Taxonomy" id="2762758"/>
    <lineage>
        <taxon>Bacteria</taxon>
        <taxon>Pseudomonadati</taxon>
        <taxon>Bacteroidota</taxon>
        <taxon>Flavobacteriia</taxon>
        <taxon>Flavobacteriales</taxon>
        <taxon>Flavobacteriaceae</taxon>
    </lineage>
</organism>
<dbReference type="SUPFAM" id="SSF46955">
    <property type="entry name" value="Putative DNA-binding domain"/>
    <property type="match status" value="1"/>
</dbReference>
<reference evidence="2" key="1">
    <citation type="submission" date="2020-08" db="EMBL/GenBank/DDBJ databases">
        <title>Hyunsoonleella sp. strain SJ7 genome sequencing and assembly.</title>
        <authorList>
            <person name="Kim I."/>
        </authorList>
    </citation>
    <scope>NUCLEOTIDE SEQUENCE</scope>
    <source>
        <strain evidence="2">SJ7</strain>
    </source>
</reference>
<sequence>MNTSQKLLQIEGLDSKEFFERMERLFDKKLTKIHENKTPEFYTVKELVKIIGCSELTIYNYIKRGILPASKFGRKYLVKEQDLKEILKVVKSLKYKRHA</sequence>
<proteinExistence type="predicted"/>
<dbReference type="Pfam" id="PF12728">
    <property type="entry name" value="HTH_17"/>
    <property type="match status" value="1"/>
</dbReference>
<protein>
    <submittedName>
        <fullName evidence="2">Helix-turn-helix domain-containing protein</fullName>
    </submittedName>
</protein>
<name>A0A923HEJ8_9FLAO</name>
<dbReference type="RefSeq" id="WP_186563680.1">
    <property type="nucleotide sequence ID" value="NZ_JACNMF010000005.1"/>
</dbReference>
<dbReference type="InterPro" id="IPR009061">
    <property type="entry name" value="DNA-bd_dom_put_sf"/>
</dbReference>
<dbReference type="EMBL" id="JACNMF010000005">
    <property type="protein sequence ID" value="MBC3759716.1"/>
    <property type="molecule type" value="Genomic_DNA"/>
</dbReference>
<dbReference type="AlphaFoldDB" id="A0A923HEJ8"/>
<feature type="domain" description="Helix-turn-helix" evidence="1">
    <location>
        <begin position="41"/>
        <end position="87"/>
    </location>
</feature>
<dbReference type="GO" id="GO:0003677">
    <property type="term" value="F:DNA binding"/>
    <property type="evidence" value="ECO:0007669"/>
    <property type="project" value="InterPro"/>
</dbReference>
<dbReference type="Proteomes" id="UP000656244">
    <property type="component" value="Unassembled WGS sequence"/>
</dbReference>
<dbReference type="InterPro" id="IPR041657">
    <property type="entry name" value="HTH_17"/>
</dbReference>
<accession>A0A923HEJ8</accession>
<keyword evidence="3" id="KW-1185">Reference proteome</keyword>
<evidence type="ECO:0000313" key="2">
    <source>
        <dbReference type="EMBL" id="MBC3759716.1"/>
    </source>
</evidence>
<evidence type="ECO:0000259" key="1">
    <source>
        <dbReference type="Pfam" id="PF12728"/>
    </source>
</evidence>
<evidence type="ECO:0000313" key="3">
    <source>
        <dbReference type="Proteomes" id="UP000656244"/>
    </source>
</evidence>
<dbReference type="NCBIfam" id="TIGR01764">
    <property type="entry name" value="excise"/>
    <property type="match status" value="1"/>
</dbReference>